<dbReference type="GeneTree" id="ENSGT01150000289677"/>
<reference evidence="1 2" key="1">
    <citation type="submission" date="2013-03" db="EMBL/GenBank/DDBJ databases">
        <authorList>
            <person name="Warren W."/>
            <person name="Wilson R.K."/>
        </authorList>
    </citation>
    <scope>NUCLEOTIDE SEQUENCE</scope>
</reference>
<evidence type="ECO:0000313" key="2">
    <source>
        <dbReference type="Proteomes" id="UP000233100"/>
    </source>
</evidence>
<keyword evidence="2" id="KW-1185">Reference proteome</keyword>
<name>A0A7N9CHR5_MACFA</name>
<protein>
    <submittedName>
        <fullName evidence="1">Uncharacterized protein</fullName>
    </submittedName>
</protein>
<organism evidence="1 2">
    <name type="scientific">Macaca fascicularis</name>
    <name type="common">Crab-eating macaque</name>
    <name type="synonym">Cynomolgus monkey</name>
    <dbReference type="NCBI Taxonomy" id="9541"/>
    <lineage>
        <taxon>Eukaryota</taxon>
        <taxon>Metazoa</taxon>
        <taxon>Chordata</taxon>
        <taxon>Craniata</taxon>
        <taxon>Vertebrata</taxon>
        <taxon>Euteleostomi</taxon>
        <taxon>Mammalia</taxon>
        <taxon>Eutheria</taxon>
        <taxon>Euarchontoglires</taxon>
        <taxon>Primates</taxon>
        <taxon>Haplorrhini</taxon>
        <taxon>Catarrhini</taxon>
        <taxon>Cercopithecidae</taxon>
        <taxon>Cercopithecinae</taxon>
        <taxon>Macaca</taxon>
    </lineage>
</organism>
<evidence type="ECO:0000313" key="1">
    <source>
        <dbReference type="Ensembl" id="ENSMFAP00000050602.1"/>
    </source>
</evidence>
<dbReference type="AlphaFoldDB" id="A0A7N9CHR5"/>
<sequence>CWILDISPLSGQSYVQCFTVAALSLSPSRVHVHNMQVCYICIHVPCWGAAPINLNAYLNSSFTNI</sequence>
<accession>A0A7N9CHR5</accession>
<proteinExistence type="predicted"/>
<reference evidence="1" key="3">
    <citation type="submission" date="2025-09" db="UniProtKB">
        <authorList>
            <consortium name="Ensembl"/>
        </authorList>
    </citation>
    <scope>IDENTIFICATION</scope>
</reference>
<dbReference type="Proteomes" id="UP000233100">
    <property type="component" value="Chromosome X"/>
</dbReference>
<reference evidence="1" key="2">
    <citation type="submission" date="2025-08" db="UniProtKB">
        <authorList>
            <consortium name="Ensembl"/>
        </authorList>
    </citation>
    <scope>IDENTIFICATION</scope>
</reference>
<dbReference type="Ensembl" id="ENSMFAT00000094658.1">
    <property type="protein sequence ID" value="ENSMFAP00000050602.1"/>
    <property type="gene ID" value="ENSMFAG00000057717.1"/>
</dbReference>